<evidence type="ECO:0000256" key="5">
    <source>
        <dbReference type="SAM" id="MobiDB-lite"/>
    </source>
</evidence>
<comment type="subcellular location">
    <subcellularLocation>
        <location evidence="1">Mitochondrion</location>
    </subcellularLocation>
</comment>
<evidence type="ECO:0000259" key="6">
    <source>
        <dbReference type="Pfam" id="PF00472"/>
    </source>
</evidence>
<accession>A0A4P6XJD0</accession>
<dbReference type="InterPro" id="IPR052405">
    <property type="entry name" value="Mito_Transl_Release_Factor"/>
</dbReference>
<dbReference type="FunFam" id="3.30.160.20:FF:000065">
    <property type="entry name" value="Peptidyl-tRNA hydrolase domain protein"/>
    <property type="match status" value="1"/>
</dbReference>
<keyword evidence="3" id="KW-0809">Transit peptide</keyword>
<dbReference type="EMBL" id="CP034456">
    <property type="protein sequence ID" value="QBM85978.1"/>
    <property type="molecule type" value="Genomic_DNA"/>
</dbReference>
<organism evidence="7 8">
    <name type="scientific">Metschnikowia aff. pulcherrima</name>
    <dbReference type="NCBI Taxonomy" id="2163413"/>
    <lineage>
        <taxon>Eukaryota</taxon>
        <taxon>Fungi</taxon>
        <taxon>Dikarya</taxon>
        <taxon>Ascomycota</taxon>
        <taxon>Saccharomycotina</taxon>
        <taxon>Pichiomycetes</taxon>
        <taxon>Metschnikowiaceae</taxon>
        <taxon>Metschnikowia</taxon>
    </lineage>
</organism>
<evidence type="ECO:0000256" key="4">
    <source>
        <dbReference type="ARBA" id="ARBA00023128"/>
    </source>
</evidence>
<feature type="compositionally biased region" description="Basic residues" evidence="5">
    <location>
        <begin position="90"/>
        <end position="105"/>
    </location>
</feature>
<dbReference type="GO" id="GO:0032543">
    <property type="term" value="P:mitochondrial translation"/>
    <property type="evidence" value="ECO:0007669"/>
    <property type="project" value="UniProtKB-ARBA"/>
</dbReference>
<dbReference type="GO" id="GO:0005739">
    <property type="term" value="C:mitochondrion"/>
    <property type="evidence" value="ECO:0007669"/>
    <property type="project" value="UniProtKB-SubCell"/>
</dbReference>
<dbReference type="Gene3D" id="3.30.160.20">
    <property type="match status" value="1"/>
</dbReference>
<proteinExistence type="inferred from homology"/>
<evidence type="ECO:0000256" key="2">
    <source>
        <dbReference type="ARBA" id="ARBA00010835"/>
    </source>
</evidence>
<comment type="similarity">
    <text evidence="2">Belongs to the prokaryotic/mitochondrial release factor family.</text>
</comment>
<dbReference type="PANTHER" id="PTHR46203">
    <property type="entry name" value="PROBABLE PEPTIDE CHAIN RELEASE FACTOR C12ORF65"/>
    <property type="match status" value="1"/>
</dbReference>
<dbReference type="SUPFAM" id="SSF75620">
    <property type="entry name" value="Release factor"/>
    <property type="match status" value="1"/>
</dbReference>
<feature type="domain" description="Prokaryotic-type class I peptide chain release factors" evidence="6">
    <location>
        <begin position="9"/>
        <end position="104"/>
    </location>
</feature>
<dbReference type="AlphaFoldDB" id="A0A4P6XJD0"/>
<dbReference type="STRING" id="2163413.A0A4P6XJD0"/>
<dbReference type="InterPro" id="IPR000352">
    <property type="entry name" value="Pep_chain_release_fac_I"/>
</dbReference>
<keyword evidence="8" id="KW-1185">Reference proteome</keyword>
<dbReference type="Proteomes" id="UP000292447">
    <property type="component" value="Chromosome I"/>
</dbReference>
<dbReference type="GO" id="GO:0003747">
    <property type="term" value="F:translation release factor activity"/>
    <property type="evidence" value="ECO:0007669"/>
    <property type="project" value="InterPro"/>
</dbReference>
<evidence type="ECO:0000313" key="8">
    <source>
        <dbReference type="Proteomes" id="UP000292447"/>
    </source>
</evidence>
<dbReference type="Pfam" id="PF00472">
    <property type="entry name" value="RF-1"/>
    <property type="match status" value="1"/>
</dbReference>
<sequence>MPPRPLWLIKEDEIEEKFIKGGGPGGQKINKSNIKVQITHKPTGIVVNSQDLRSQEKNRAKAREILALRLEQMQNPETCRLGVLAEKKRVTKRNRAKKAAKKHKKQQDDSDLQELFAIDDELVPDSGVPPGGLVDLSRL</sequence>
<feature type="region of interest" description="Disordered" evidence="5">
    <location>
        <begin position="90"/>
        <end position="111"/>
    </location>
</feature>
<dbReference type="PANTHER" id="PTHR46203:SF1">
    <property type="entry name" value="MITOCHONDRIAL TRANSLATION RELEASE FACTOR IN RESCUE"/>
    <property type="match status" value="1"/>
</dbReference>
<dbReference type="InterPro" id="IPR045853">
    <property type="entry name" value="Pep_chain_release_fac_I_sf"/>
</dbReference>
<protein>
    <submittedName>
        <fullName evidence="7">RF-1 domain-containing protein</fullName>
    </submittedName>
</protein>
<evidence type="ECO:0000313" key="7">
    <source>
        <dbReference type="EMBL" id="QBM85978.1"/>
    </source>
</evidence>
<keyword evidence="4" id="KW-0496">Mitochondrion</keyword>
<gene>
    <name evidence="7" type="primary">MPUL0A06090</name>
    <name evidence="7" type="ORF">METSCH_A06090</name>
</gene>
<name>A0A4P6XJD0_9ASCO</name>
<evidence type="ECO:0000256" key="3">
    <source>
        <dbReference type="ARBA" id="ARBA00022946"/>
    </source>
</evidence>
<evidence type="ECO:0000256" key="1">
    <source>
        <dbReference type="ARBA" id="ARBA00004173"/>
    </source>
</evidence>
<reference evidence="8" key="1">
    <citation type="submission" date="2019-03" db="EMBL/GenBank/DDBJ databases">
        <title>Snf2 controls pulcherriminic acid biosynthesis and connects pigmentation and antifungal activity of the yeast Metschnikowia pulcherrima.</title>
        <authorList>
            <person name="Gore-Lloyd D."/>
            <person name="Sumann I."/>
            <person name="Brachmann A.O."/>
            <person name="Schneeberger K."/>
            <person name="Ortiz-Merino R.A."/>
            <person name="Moreno-Beltran M."/>
            <person name="Schlaefli M."/>
            <person name="Kirner P."/>
            <person name="Santos Kron A."/>
            <person name="Wolfe K.H."/>
            <person name="Piel J."/>
            <person name="Ahrens C.H."/>
            <person name="Henk D."/>
            <person name="Freimoser F.M."/>
        </authorList>
    </citation>
    <scope>NUCLEOTIDE SEQUENCE [LARGE SCALE GENOMIC DNA]</scope>
    <source>
        <strain evidence="8">APC 1.2</strain>
    </source>
</reference>